<reference evidence="3 4" key="1">
    <citation type="submission" date="2017-07" db="EMBL/GenBank/DDBJ databases">
        <title>Draft Genome Sequences of Select Purple Nonsulfur Bacteria.</title>
        <authorList>
            <person name="Lasarre B."/>
            <person name="Mckinlay J.B."/>
        </authorList>
    </citation>
    <scope>NUCLEOTIDE SEQUENCE [LARGE SCALE GENOMIC DNA]</scope>
    <source>
        <strain evidence="3 4">DSM 11290</strain>
    </source>
</reference>
<dbReference type="InterPro" id="IPR042100">
    <property type="entry name" value="Bug_dom1"/>
</dbReference>
<dbReference type="PANTHER" id="PTHR42928">
    <property type="entry name" value="TRICARBOXYLATE-BINDING PROTEIN"/>
    <property type="match status" value="1"/>
</dbReference>
<dbReference type="PANTHER" id="PTHR42928:SF5">
    <property type="entry name" value="BLR1237 PROTEIN"/>
    <property type="match status" value="1"/>
</dbReference>
<evidence type="ECO:0000313" key="4">
    <source>
        <dbReference type="Proteomes" id="UP000249299"/>
    </source>
</evidence>
<dbReference type="EMBL" id="NPEV01000039">
    <property type="protein sequence ID" value="RAI25915.1"/>
    <property type="molecule type" value="Genomic_DNA"/>
</dbReference>
<organism evidence="3 4">
    <name type="scientific">Rhodobium orientis</name>
    <dbReference type="NCBI Taxonomy" id="34017"/>
    <lineage>
        <taxon>Bacteria</taxon>
        <taxon>Pseudomonadati</taxon>
        <taxon>Pseudomonadota</taxon>
        <taxon>Alphaproteobacteria</taxon>
        <taxon>Hyphomicrobiales</taxon>
        <taxon>Rhodobiaceae</taxon>
        <taxon>Rhodobium</taxon>
    </lineage>
</organism>
<gene>
    <name evidence="3" type="ORF">CH339_16395</name>
</gene>
<keyword evidence="4" id="KW-1185">Reference proteome</keyword>
<evidence type="ECO:0000256" key="1">
    <source>
        <dbReference type="ARBA" id="ARBA00006987"/>
    </source>
</evidence>
<comment type="similarity">
    <text evidence="1">Belongs to the UPF0065 (bug) family.</text>
</comment>
<dbReference type="InterPro" id="IPR005064">
    <property type="entry name" value="BUG"/>
</dbReference>
<comment type="caution">
    <text evidence="3">The sequence shown here is derived from an EMBL/GenBank/DDBJ whole genome shotgun (WGS) entry which is preliminary data.</text>
</comment>
<proteinExistence type="inferred from homology"/>
<dbReference type="Pfam" id="PF03401">
    <property type="entry name" value="TctC"/>
    <property type="match status" value="1"/>
</dbReference>
<evidence type="ECO:0008006" key="5">
    <source>
        <dbReference type="Google" id="ProtNLM"/>
    </source>
</evidence>
<dbReference type="SUPFAM" id="SSF53850">
    <property type="entry name" value="Periplasmic binding protein-like II"/>
    <property type="match status" value="1"/>
</dbReference>
<feature type="region of interest" description="Disordered" evidence="2">
    <location>
        <begin position="14"/>
        <end position="33"/>
    </location>
</feature>
<evidence type="ECO:0000313" key="3">
    <source>
        <dbReference type="EMBL" id="RAI25915.1"/>
    </source>
</evidence>
<dbReference type="Proteomes" id="UP000249299">
    <property type="component" value="Unassembled WGS sequence"/>
</dbReference>
<dbReference type="Gene3D" id="3.40.190.10">
    <property type="entry name" value="Periplasmic binding protein-like II"/>
    <property type="match status" value="1"/>
</dbReference>
<protein>
    <recommendedName>
        <fullName evidence="5">Tripartite tricarboxylate transporter substrate binding protein</fullName>
    </recommendedName>
</protein>
<dbReference type="CDD" id="cd07012">
    <property type="entry name" value="PBP2_Bug_TTT"/>
    <property type="match status" value="1"/>
</dbReference>
<dbReference type="AlphaFoldDB" id="A0A327JIW7"/>
<name>A0A327JIW7_9HYPH</name>
<dbReference type="Gene3D" id="3.40.190.150">
    <property type="entry name" value="Bordetella uptake gene, domain 1"/>
    <property type="match status" value="1"/>
</dbReference>
<accession>A0A327JIW7</accession>
<evidence type="ECO:0000256" key="2">
    <source>
        <dbReference type="SAM" id="MobiDB-lite"/>
    </source>
</evidence>
<sequence length="370" mass="39251">MGLGIRWMPNVRGSRDWQTARQNDRSVLPTDRPRTARRSQIMIGSSFIRRCLGATLTAALAFSAASGAVAKDWPTGPVQIIVSYSAGGGTDRQARLLAGPLEEVLGVPVTVQNLPGGGGQVAATAVLREPADEAVILATNEPDLSMGPLLKNAPYSRDDLTVVAVDVTDPRLLLVAKDSPYKTFDDFVKAAKENPGELTISASQGGAQELFAKWLVGELGLDVRIVGYPGGSKAANAMLGGHVTAALGDDFSRLNIRDQSHALLIAADGPSPRWPEAAVMAEVMPKYGVEVPTPDFLARFGIYAVQSAMKKDNPEHYKVLQDAILKAMNSETFLAAVKAKKLDDLSKRAAGEDFKASFDATAKAVAKAAK</sequence>
<dbReference type="PIRSF" id="PIRSF017082">
    <property type="entry name" value="YflP"/>
    <property type="match status" value="1"/>
</dbReference>
<dbReference type="OrthoDB" id="7374807at2"/>